<feature type="region of interest" description="Disordered" evidence="4">
    <location>
        <begin position="265"/>
        <end position="287"/>
    </location>
</feature>
<feature type="compositionally biased region" description="Acidic residues" evidence="4">
    <location>
        <begin position="265"/>
        <end position="278"/>
    </location>
</feature>
<dbReference type="Pfam" id="PF00069">
    <property type="entry name" value="Pkinase"/>
    <property type="match status" value="1"/>
</dbReference>
<comment type="caution">
    <text evidence="6">The sequence shown here is derived from an EMBL/GenBank/DDBJ whole genome shotgun (WGS) entry which is preliminary data.</text>
</comment>
<dbReference type="OrthoDB" id="413582at2759"/>
<keyword evidence="3" id="KW-0067">ATP-binding</keyword>
<dbReference type="InParanoid" id="A0A286UTR2"/>
<evidence type="ECO:0000256" key="3">
    <source>
        <dbReference type="ARBA" id="ARBA00022840"/>
    </source>
</evidence>
<feature type="domain" description="Protein kinase" evidence="5">
    <location>
        <begin position="7"/>
        <end position="407"/>
    </location>
</feature>
<evidence type="ECO:0000256" key="1">
    <source>
        <dbReference type="ARBA" id="ARBA00006485"/>
    </source>
</evidence>
<dbReference type="InterPro" id="IPR050108">
    <property type="entry name" value="CDK"/>
</dbReference>
<keyword evidence="6" id="KW-0808">Transferase</keyword>
<dbReference type="SUPFAM" id="SSF56112">
    <property type="entry name" value="Protein kinase-like (PK-like)"/>
    <property type="match status" value="1"/>
</dbReference>
<dbReference type="GO" id="GO:0005634">
    <property type="term" value="C:nucleus"/>
    <property type="evidence" value="ECO:0007669"/>
    <property type="project" value="TreeGrafter"/>
</dbReference>
<dbReference type="STRING" id="2282107.A0A286UTR2"/>
<dbReference type="PANTHER" id="PTHR24056">
    <property type="entry name" value="CELL DIVISION PROTEIN KINASE"/>
    <property type="match status" value="1"/>
</dbReference>
<accession>A0A286UTR2</accession>
<protein>
    <submittedName>
        <fullName evidence="6">Kinase</fullName>
    </submittedName>
</protein>
<evidence type="ECO:0000256" key="2">
    <source>
        <dbReference type="ARBA" id="ARBA00022741"/>
    </source>
</evidence>
<dbReference type="GO" id="GO:0004674">
    <property type="term" value="F:protein serine/threonine kinase activity"/>
    <property type="evidence" value="ECO:0007669"/>
    <property type="project" value="TreeGrafter"/>
</dbReference>
<dbReference type="PROSITE" id="PS50011">
    <property type="entry name" value="PROTEIN_KINASE_DOM"/>
    <property type="match status" value="1"/>
</dbReference>
<comment type="similarity">
    <text evidence="1">Belongs to the protein kinase superfamily. CMGC Ser/Thr protein kinase family. CDC2/CDKX subfamily.</text>
</comment>
<dbReference type="EMBL" id="NBII01000002">
    <property type="protein sequence ID" value="PAV22902.1"/>
    <property type="molecule type" value="Genomic_DNA"/>
</dbReference>
<evidence type="ECO:0000259" key="5">
    <source>
        <dbReference type="PROSITE" id="PS50011"/>
    </source>
</evidence>
<dbReference type="InterPro" id="IPR000719">
    <property type="entry name" value="Prot_kinase_dom"/>
</dbReference>
<evidence type="ECO:0000313" key="7">
    <source>
        <dbReference type="Proteomes" id="UP000217199"/>
    </source>
</evidence>
<dbReference type="Gene3D" id="3.30.200.20">
    <property type="entry name" value="Phosphorylase Kinase, domain 1"/>
    <property type="match status" value="1"/>
</dbReference>
<evidence type="ECO:0000256" key="4">
    <source>
        <dbReference type="SAM" id="MobiDB-lite"/>
    </source>
</evidence>
<reference evidence="6 7" key="1">
    <citation type="journal article" date="2017" name="Mol. Ecol.">
        <title>Comparative and population genomic landscape of Phellinus noxius: A hypervariable fungus causing root rot in trees.</title>
        <authorList>
            <person name="Chung C.L."/>
            <person name="Lee T.J."/>
            <person name="Akiba M."/>
            <person name="Lee H.H."/>
            <person name="Kuo T.H."/>
            <person name="Liu D."/>
            <person name="Ke H.M."/>
            <person name="Yokoi T."/>
            <person name="Roa M.B."/>
            <person name="Lu M.J."/>
            <person name="Chang Y.Y."/>
            <person name="Ann P.J."/>
            <person name="Tsai J.N."/>
            <person name="Chen C.Y."/>
            <person name="Tzean S.S."/>
            <person name="Ota Y."/>
            <person name="Hattori T."/>
            <person name="Sahashi N."/>
            <person name="Liou R.F."/>
            <person name="Kikuchi T."/>
            <person name="Tsai I.J."/>
        </authorList>
    </citation>
    <scope>NUCLEOTIDE SEQUENCE [LARGE SCALE GENOMIC DNA]</scope>
    <source>
        <strain evidence="6 7">FFPRI411160</strain>
    </source>
</reference>
<dbReference type="InterPro" id="IPR008271">
    <property type="entry name" value="Ser/Thr_kinase_AS"/>
</dbReference>
<sequence>MDIHIDNSTVEEKETGIASVVYQAQVKPGTSTNLRYVAIKSASSRRRFSPEPHDIVKEISLLKGVSHINVINMVGSRNLGESIEMWTPWISHNLEVLLDSPSFSPVSPPTDLMYLIPPGLPISDNTSILETQEPTRHDLFVLICKSIIYQLACALCYLHELDPPIAHRDIKPRNVLLEETGCVKLIDFGIAYQSEISADSQNLWPEYSDRMYFDVATGPFRAPELLFGPKNYDACATDLWGLGCTIAHFFTPIRLIRKSYSYYDDEDDDEDGEGEDESPVSQSNGVQPAYVYSKDTDTFSFRSAEWMRLPLFDGRRGEIGLAWSIFQLRGTPCAENWPDFEELPDANKVQFTIVPATSLQARLPNLPQVLDTNKGDKHNPMGLIDKLLAYPPKERMKASEVLRYPWFSGSHSNACSEDCKDDKENTDRVISSVPVVLPDGHPMTGESWTCGLETRWREKELSYWLRLMMC</sequence>
<keyword evidence="2" id="KW-0547">Nucleotide-binding</keyword>
<keyword evidence="7" id="KW-1185">Reference proteome</keyword>
<dbReference type="Proteomes" id="UP000217199">
    <property type="component" value="Unassembled WGS sequence"/>
</dbReference>
<dbReference type="GO" id="GO:0005524">
    <property type="term" value="F:ATP binding"/>
    <property type="evidence" value="ECO:0007669"/>
    <property type="project" value="UniProtKB-KW"/>
</dbReference>
<dbReference type="AlphaFoldDB" id="A0A286UTR2"/>
<dbReference type="SMART" id="SM00220">
    <property type="entry name" value="S_TKc"/>
    <property type="match status" value="1"/>
</dbReference>
<organism evidence="6 7">
    <name type="scientific">Pyrrhoderma noxium</name>
    <dbReference type="NCBI Taxonomy" id="2282107"/>
    <lineage>
        <taxon>Eukaryota</taxon>
        <taxon>Fungi</taxon>
        <taxon>Dikarya</taxon>
        <taxon>Basidiomycota</taxon>
        <taxon>Agaricomycotina</taxon>
        <taxon>Agaricomycetes</taxon>
        <taxon>Hymenochaetales</taxon>
        <taxon>Hymenochaetaceae</taxon>
        <taxon>Pyrrhoderma</taxon>
    </lineage>
</organism>
<name>A0A286UTR2_9AGAM</name>
<gene>
    <name evidence="6" type="ORF">PNOK_0285900</name>
</gene>
<dbReference type="PROSITE" id="PS00108">
    <property type="entry name" value="PROTEIN_KINASE_ST"/>
    <property type="match status" value="1"/>
</dbReference>
<evidence type="ECO:0000313" key="6">
    <source>
        <dbReference type="EMBL" id="PAV22902.1"/>
    </source>
</evidence>
<proteinExistence type="inferred from homology"/>
<dbReference type="InterPro" id="IPR011009">
    <property type="entry name" value="Kinase-like_dom_sf"/>
</dbReference>
<keyword evidence="6" id="KW-0418">Kinase</keyword>
<dbReference type="Gene3D" id="1.10.510.10">
    <property type="entry name" value="Transferase(Phosphotransferase) domain 1"/>
    <property type="match status" value="1"/>
</dbReference>